<dbReference type="Pfam" id="PF00722">
    <property type="entry name" value="Glyco_hydro_16"/>
    <property type="match status" value="1"/>
</dbReference>
<dbReference type="Proteomes" id="UP000247781">
    <property type="component" value="Unassembled WGS sequence"/>
</dbReference>
<dbReference type="InterPro" id="IPR000757">
    <property type="entry name" value="Beta-glucanase-like"/>
</dbReference>
<dbReference type="AlphaFoldDB" id="A0A318HBY0"/>
<sequence length="284" mass="31418">MDRRNLMLMTGIGALAAAIPVPVVQAEPSRPDGPVGPKPAPTAPVPSAQTGAYLFHDEFDGPAGSAPDPSKWIVAKARETIKNPVFWDKPENMGQYRDDRQHVFLDGNSNLVIRATRNNGKYVSGKIHGTYWGGINTTWEARIKFNCLTDGCWPAWWLSNDHPVVGGEVDMAEWYGNRDWPSGTTVHARSDGTSFATNPFPIDGAWHTWRVTWNEAGMYFWLDYVDGAQPYFEVPAFSIDDWPFNLPDYRVFPVLNLAVAGSGGGDPAGGTYPADMLVDWVRVF</sequence>
<dbReference type="RefSeq" id="WP_181428351.1">
    <property type="nucleotide sequence ID" value="NZ_QJJU01000017.1"/>
</dbReference>
<gene>
    <name evidence="3" type="ORF">C8E89_117121</name>
</gene>
<dbReference type="PANTHER" id="PTHR10963:SF55">
    <property type="entry name" value="GLYCOSIDE HYDROLASE FAMILY 16 PROTEIN"/>
    <property type="match status" value="1"/>
</dbReference>
<dbReference type="GO" id="GO:0005975">
    <property type="term" value="P:carbohydrate metabolic process"/>
    <property type="evidence" value="ECO:0007669"/>
    <property type="project" value="InterPro"/>
</dbReference>
<dbReference type="SUPFAM" id="SSF49899">
    <property type="entry name" value="Concanavalin A-like lectins/glucanases"/>
    <property type="match status" value="1"/>
</dbReference>
<dbReference type="Gene3D" id="2.60.120.200">
    <property type="match status" value="1"/>
</dbReference>
<organism evidence="3 4">
    <name type="scientific">Mycolicibacterium moriokaense</name>
    <dbReference type="NCBI Taxonomy" id="39691"/>
    <lineage>
        <taxon>Bacteria</taxon>
        <taxon>Bacillati</taxon>
        <taxon>Actinomycetota</taxon>
        <taxon>Actinomycetes</taxon>
        <taxon>Mycobacteriales</taxon>
        <taxon>Mycobacteriaceae</taxon>
        <taxon>Mycolicibacterium</taxon>
    </lineage>
</organism>
<dbReference type="GO" id="GO:0004553">
    <property type="term" value="F:hydrolase activity, hydrolyzing O-glycosyl compounds"/>
    <property type="evidence" value="ECO:0007669"/>
    <property type="project" value="InterPro"/>
</dbReference>
<evidence type="ECO:0000313" key="3">
    <source>
        <dbReference type="EMBL" id="PXX05611.1"/>
    </source>
</evidence>
<dbReference type="PANTHER" id="PTHR10963">
    <property type="entry name" value="GLYCOSYL HYDROLASE-RELATED"/>
    <property type="match status" value="1"/>
</dbReference>
<dbReference type="InterPro" id="IPR050546">
    <property type="entry name" value="Glycosyl_Hydrlase_16"/>
</dbReference>
<reference evidence="3 4" key="2">
    <citation type="submission" date="2018-06" db="EMBL/GenBank/DDBJ databases">
        <title>Sequencing of bacterial isolates from soil warming experiment in Harvard Forest, Massachusetts, USA.</title>
        <authorList>
            <person name="Deangelis K.PhD."/>
        </authorList>
    </citation>
    <scope>NUCLEOTIDE SEQUENCE [LARGE SCALE GENOMIC DNA]</scope>
    <source>
        <strain evidence="3 4">GAS496</strain>
    </source>
</reference>
<comment type="caution">
    <text evidence="3">The sequence shown here is derived from an EMBL/GenBank/DDBJ whole genome shotgun (WGS) entry which is preliminary data.</text>
</comment>
<accession>A0A318HBY0</accession>
<dbReference type="InterPro" id="IPR013320">
    <property type="entry name" value="ConA-like_dom_sf"/>
</dbReference>
<reference evidence="4" key="1">
    <citation type="submission" date="2018-05" db="EMBL/GenBank/DDBJ databases">
        <authorList>
            <person name="Deangelis K."/>
            <person name="Huntemann M."/>
            <person name="Clum A."/>
            <person name="Pillay M."/>
            <person name="Palaniappan K."/>
            <person name="Varghese N."/>
            <person name="Mikhailova N."/>
            <person name="Stamatis D."/>
            <person name="Reddy T."/>
            <person name="Daum C."/>
            <person name="Shapiro N."/>
            <person name="Ivanova N."/>
            <person name="Kyrpides N."/>
            <person name="Woyke T."/>
        </authorList>
    </citation>
    <scope>NUCLEOTIDE SEQUENCE [LARGE SCALE GENOMIC DNA]</scope>
    <source>
        <strain evidence="4">GAS496</strain>
    </source>
</reference>
<feature type="domain" description="GH16" evidence="2">
    <location>
        <begin position="38"/>
        <end position="284"/>
    </location>
</feature>
<evidence type="ECO:0000313" key="4">
    <source>
        <dbReference type="Proteomes" id="UP000247781"/>
    </source>
</evidence>
<keyword evidence="4" id="KW-1185">Reference proteome</keyword>
<dbReference type="CDD" id="cd08023">
    <property type="entry name" value="GH16_laminarinase_like"/>
    <property type="match status" value="1"/>
</dbReference>
<name>A0A318HBY0_9MYCO</name>
<proteinExistence type="inferred from homology"/>
<protein>
    <submittedName>
        <fullName evidence="3">Beta-glucanase (GH16 family)</fullName>
    </submittedName>
</protein>
<evidence type="ECO:0000259" key="2">
    <source>
        <dbReference type="PROSITE" id="PS51762"/>
    </source>
</evidence>
<dbReference type="EMBL" id="QJJU01000017">
    <property type="protein sequence ID" value="PXX05611.1"/>
    <property type="molecule type" value="Genomic_DNA"/>
</dbReference>
<comment type="similarity">
    <text evidence="1">Belongs to the glycosyl hydrolase 16 family.</text>
</comment>
<dbReference type="PROSITE" id="PS51762">
    <property type="entry name" value="GH16_2"/>
    <property type="match status" value="1"/>
</dbReference>
<evidence type="ECO:0000256" key="1">
    <source>
        <dbReference type="ARBA" id="ARBA00006865"/>
    </source>
</evidence>